<feature type="compositionally biased region" description="Low complexity" evidence="3">
    <location>
        <begin position="218"/>
        <end position="227"/>
    </location>
</feature>
<evidence type="ECO:0000256" key="3">
    <source>
        <dbReference type="SAM" id="MobiDB-lite"/>
    </source>
</evidence>
<dbReference type="GO" id="GO:0016579">
    <property type="term" value="P:protein deubiquitination"/>
    <property type="evidence" value="ECO:0007669"/>
    <property type="project" value="TreeGrafter"/>
</dbReference>
<name>A0A642UE60_9ASCO</name>
<dbReference type="Gene3D" id="3.30.70.330">
    <property type="match status" value="1"/>
</dbReference>
<proteinExistence type="predicted"/>
<evidence type="ECO:0000313" key="6">
    <source>
        <dbReference type="EMBL" id="KAA8897399.1"/>
    </source>
</evidence>
<reference evidence="6" key="1">
    <citation type="journal article" date="2019" name="G3 (Bethesda)">
        <title>Genome Assemblies of Two Rare Opportunistic Yeast Pathogens: Diutina rugosa (syn. Candida rugosa) and Trichomonascus ciferrii (syn. Candida ciferrii).</title>
        <authorList>
            <person name="Mixao V."/>
            <person name="Saus E."/>
            <person name="Hansen A.P."/>
            <person name="Lass-Florl C."/>
            <person name="Gabaldon T."/>
        </authorList>
    </citation>
    <scope>NUCLEOTIDE SEQUENCE</scope>
    <source>
        <strain evidence="6">CBS 4856</strain>
    </source>
</reference>
<evidence type="ECO:0000313" key="7">
    <source>
        <dbReference type="Proteomes" id="UP000761534"/>
    </source>
</evidence>
<dbReference type="InterPro" id="IPR032710">
    <property type="entry name" value="NTF2-like_dom_sf"/>
</dbReference>
<dbReference type="InterPro" id="IPR018222">
    <property type="entry name" value="Nuclear_transport_factor_2_euk"/>
</dbReference>
<dbReference type="Proteomes" id="UP000761534">
    <property type="component" value="Unassembled WGS sequence"/>
</dbReference>
<evidence type="ECO:0000259" key="4">
    <source>
        <dbReference type="PROSITE" id="PS50102"/>
    </source>
</evidence>
<feature type="compositionally biased region" description="Basic and acidic residues" evidence="3">
    <location>
        <begin position="258"/>
        <end position="271"/>
    </location>
</feature>
<protein>
    <submittedName>
        <fullName evidence="6">Uncharacterized protein</fullName>
    </submittedName>
</protein>
<dbReference type="GO" id="GO:0005829">
    <property type="term" value="C:cytosol"/>
    <property type="evidence" value="ECO:0007669"/>
    <property type="project" value="TreeGrafter"/>
</dbReference>
<evidence type="ECO:0000256" key="1">
    <source>
        <dbReference type="ARBA" id="ARBA00022884"/>
    </source>
</evidence>
<feature type="compositionally biased region" description="Low complexity" evidence="3">
    <location>
        <begin position="193"/>
        <end position="204"/>
    </location>
</feature>
<dbReference type="GO" id="GO:0003729">
    <property type="term" value="F:mRNA binding"/>
    <property type="evidence" value="ECO:0007669"/>
    <property type="project" value="TreeGrafter"/>
</dbReference>
<dbReference type="Pfam" id="PF00076">
    <property type="entry name" value="RRM_1"/>
    <property type="match status" value="1"/>
</dbReference>
<feature type="region of interest" description="Disordered" evidence="3">
    <location>
        <begin position="441"/>
        <end position="463"/>
    </location>
</feature>
<dbReference type="CDD" id="cd00780">
    <property type="entry name" value="NTF2"/>
    <property type="match status" value="1"/>
</dbReference>
<dbReference type="FunFam" id="3.10.450.50:FF:000003">
    <property type="entry name" value="Nuclear transport factor 2 family protein"/>
    <property type="match status" value="1"/>
</dbReference>
<dbReference type="InterPro" id="IPR039539">
    <property type="entry name" value="Ras_GTPase_bind_prot"/>
</dbReference>
<dbReference type="InterPro" id="IPR002075">
    <property type="entry name" value="NTF2_dom"/>
</dbReference>
<feature type="compositionally biased region" description="Basic residues" evidence="3">
    <location>
        <begin position="441"/>
        <end position="457"/>
    </location>
</feature>
<dbReference type="SUPFAM" id="SSF54427">
    <property type="entry name" value="NTF2-like"/>
    <property type="match status" value="1"/>
</dbReference>
<dbReference type="GO" id="GO:1990861">
    <property type="term" value="C:Ubp3-Bre5 deubiquitination complex"/>
    <property type="evidence" value="ECO:0007669"/>
    <property type="project" value="TreeGrafter"/>
</dbReference>
<feature type="region of interest" description="Disordered" evidence="3">
    <location>
        <begin position="1"/>
        <end position="24"/>
    </location>
</feature>
<dbReference type="VEuPathDB" id="FungiDB:TRICI_006743"/>
<dbReference type="GO" id="GO:0034517">
    <property type="term" value="P:ribophagy"/>
    <property type="evidence" value="ECO:0007669"/>
    <property type="project" value="TreeGrafter"/>
</dbReference>
<dbReference type="SUPFAM" id="SSF54928">
    <property type="entry name" value="RNA-binding domain, RBD"/>
    <property type="match status" value="1"/>
</dbReference>
<evidence type="ECO:0000256" key="2">
    <source>
        <dbReference type="PROSITE-ProRule" id="PRU00176"/>
    </source>
</evidence>
<dbReference type="PANTHER" id="PTHR10693:SF20">
    <property type="entry name" value="AT27578P"/>
    <property type="match status" value="1"/>
</dbReference>
<organism evidence="6 7">
    <name type="scientific">Trichomonascus ciferrii</name>
    <dbReference type="NCBI Taxonomy" id="44093"/>
    <lineage>
        <taxon>Eukaryota</taxon>
        <taxon>Fungi</taxon>
        <taxon>Dikarya</taxon>
        <taxon>Ascomycota</taxon>
        <taxon>Saccharomycotina</taxon>
        <taxon>Dipodascomycetes</taxon>
        <taxon>Dipodascales</taxon>
        <taxon>Trichomonascaceae</taxon>
        <taxon>Trichomonascus</taxon>
        <taxon>Trichomonascus ciferrii complex</taxon>
    </lineage>
</organism>
<dbReference type="InterPro" id="IPR012677">
    <property type="entry name" value="Nucleotide-bd_a/b_plait_sf"/>
</dbReference>
<dbReference type="GO" id="GO:1990904">
    <property type="term" value="C:ribonucleoprotein complex"/>
    <property type="evidence" value="ECO:0007669"/>
    <property type="project" value="TreeGrafter"/>
</dbReference>
<dbReference type="Gene3D" id="3.10.450.50">
    <property type="match status" value="1"/>
</dbReference>
<feature type="domain" description="NTF2" evidence="5">
    <location>
        <begin position="32"/>
        <end position="148"/>
    </location>
</feature>
<sequence length="463" mass="51174">MSSTPAANATAAAAPTQQQQTKGPEIKDMSEVGWLFIQQYYSHVNNQPNILHRFYTTNSTLCHGVEGFEVPSYKGQTQIQQRIKEHNFQDCKVLVSNVDVQSSADGGVVVQVLGEMANNGGPSQKFAQTFFLAPQPRGYYVLNDILRFLKEDVEDCDEESKEDEKPEPPAQQPEAASSESSLFSQKIDNTSKQQQQQQQQQPQPVNGSVNGSVEKQQPDQAEPQQQATDKKPEPEPQEAQPSKEPEQPAATTSIPEQAQEKQEQPAKRENVEQQQQKQSQATETQPQQQKQQPSPAVPLTWADKISMNAPPKSSGSVESGNSPVAAGAAPTPAAATKPTATKTTAATQQPKKQQQNGNGHGNKKPEYHSVYLKQVTEKVDDRLLRQQLEKIGKVTHFQVEKAKQCAFVDFIDEATLKAALAVHELKVGDQIVLIEERKRGLKNKNKNRNANAKRHHNNNTNKA</sequence>
<keyword evidence="7" id="KW-1185">Reference proteome</keyword>
<dbReference type="AlphaFoldDB" id="A0A642UE60"/>
<dbReference type="PANTHER" id="PTHR10693">
    <property type="entry name" value="RAS GTPASE-ACTIVATING PROTEIN-BINDING PROTEIN"/>
    <property type="match status" value="1"/>
</dbReference>
<keyword evidence="1 2" id="KW-0694">RNA-binding</keyword>
<dbReference type="SMART" id="SM00360">
    <property type="entry name" value="RRM"/>
    <property type="match status" value="1"/>
</dbReference>
<feature type="domain" description="RRM" evidence="4">
    <location>
        <begin position="368"/>
        <end position="439"/>
    </location>
</feature>
<dbReference type="InterPro" id="IPR000504">
    <property type="entry name" value="RRM_dom"/>
</dbReference>
<feature type="region of interest" description="Disordered" evidence="3">
    <location>
        <begin position="154"/>
        <end position="369"/>
    </location>
</feature>
<dbReference type="Pfam" id="PF02136">
    <property type="entry name" value="NTF2"/>
    <property type="match status" value="1"/>
</dbReference>
<accession>A0A642UE60</accession>
<dbReference type="EMBL" id="SWFS01000566">
    <property type="protein sequence ID" value="KAA8897399.1"/>
    <property type="molecule type" value="Genomic_DNA"/>
</dbReference>
<evidence type="ECO:0000259" key="5">
    <source>
        <dbReference type="PROSITE" id="PS50177"/>
    </source>
</evidence>
<dbReference type="PROSITE" id="PS50177">
    <property type="entry name" value="NTF2_DOMAIN"/>
    <property type="match status" value="1"/>
</dbReference>
<feature type="compositionally biased region" description="Low complexity" evidence="3">
    <location>
        <begin position="1"/>
        <end position="21"/>
    </location>
</feature>
<feature type="compositionally biased region" description="Polar residues" evidence="3">
    <location>
        <begin position="311"/>
        <end position="322"/>
    </location>
</feature>
<dbReference type="InterPro" id="IPR035979">
    <property type="entry name" value="RBD_domain_sf"/>
</dbReference>
<comment type="caution">
    <text evidence="6">The sequence shown here is derived from an EMBL/GenBank/DDBJ whole genome shotgun (WGS) entry which is preliminary data.</text>
</comment>
<feature type="compositionally biased region" description="Low complexity" evidence="3">
    <location>
        <begin position="325"/>
        <end position="355"/>
    </location>
</feature>
<feature type="compositionally biased region" description="Low complexity" evidence="3">
    <location>
        <begin position="272"/>
        <end position="298"/>
    </location>
</feature>
<feature type="compositionally biased region" description="Polar residues" evidence="3">
    <location>
        <begin position="182"/>
        <end position="192"/>
    </location>
</feature>
<feature type="compositionally biased region" description="Low complexity" evidence="3">
    <location>
        <begin position="172"/>
        <end position="181"/>
    </location>
</feature>
<dbReference type="OrthoDB" id="339151at2759"/>
<gene>
    <name evidence="6" type="ORF">TRICI_006743</name>
</gene>
<dbReference type="PROSITE" id="PS50102">
    <property type="entry name" value="RRM"/>
    <property type="match status" value="1"/>
</dbReference>
<feature type="compositionally biased region" description="Polar residues" evidence="3">
    <location>
        <begin position="205"/>
        <end position="215"/>
    </location>
</feature>